<dbReference type="RefSeq" id="WP_162359522.1">
    <property type="nucleotide sequence ID" value="NZ_CP048209.1"/>
</dbReference>
<dbReference type="KEGG" id="plyc:GXP70_26075"/>
<protein>
    <submittedName>
        <fullName evidence="1">Uncharacterized protein</fullName>
    </submittedName>
</protein>
<evidence type="ECO:0000313" key="2">
    <source>
        <dbReference type="Proteomes" id="UP000476064"/>
    </source>
</evidence>
<reference evidence="1 2" key="1">
    <citation type="submission" date="2020-01" db="EMBL/GenBank/DDBJ databases">
        <title>Paenibacillus sp. nov., isolated from tomato rhizosphere.</title>
        <authorList>
            <person name="Weon H.-Y."/>
            <person name="Lee S.A."/>
        </authorList>
    </citation>
    <scope>NUCLEOTIDE SEQUENCE [LARGE SCALE GENOMIC DNA]</scope>
    <source>
        <strain evidence="1 2">12200R-189</strain>
    </source>
</reference>
<dbReference type="EMBL" id="CP048209">
    <property type="protein sequence ID" value="QHT63092.1"/>
    <property type="molecule type" value="Genomic_DNA"/>
</dbReference>
<name>A0A6C0G3K4_9BACL</name>
<evidence type="ECO:0000313" key="1">
    <source>
        <dbReference type="EMBL" id="QHT63092.1"/>
    </source>
</evidence>
<sequence length="394" mass="43606">MKRLDGLAWQSFWNTQLGCLKGCTDYLGLGLSEAWLFGGTGAAFIALTDEQGFGAGGSWHQTPMTQLCNNLGFTVNGVYGFRTDEDFGVKQRMAWELTRNAIDRGYPCYGYNLAIPEYYVVNGYEERGYLFAGFGVDELEGRNERRIFYPEPRLLERLAAYGDEPYVPLEDERTLAMLAELGATRGFELKGSVRMVSNGGVREVMSDQGDWIILQGEGMTPWERLGTVHIGLLEMYAVEPGRSSGPEDTVKEALAFALEHAEGPAKWVQPPYSSGLRAYDVWIGAAESGKPNIFALSYNTSCWAECRKYAVPFLEEAAGRIGGEAAELLLDAAAAYRQVHTPLQAAADLLPFEGKSDEHYLQTERLAAYAERLRQAKRAEAAALPMLRRVAEAL</sequence>
<proteinExistence type="predicted"/>
<keyword evidence="2" id="KW-1185">Reference proteome</keyword>
<dbReference type="AlphaFoldDB" id="A0A6C0G3K4"/>
<dbReference type="Proteomes" id="UP000476064">
    <property type="component" value="Chromosome"/>
</dbReference>
<organism evidence="1 2">
    <name type="scientific">Paenibacillus lycopersici</name>
    <dbReference type="NCBI Taxonomy" id="2704462"/>
    <lineage>
        <taxon>Bacteria</taxon>
        <taxon>Bacillati</taxon>
        <taxon>Bacillota</taxon>
        <taxon>Bacilli</taxon>
        <taxon>Bacillales</taxon>
        <taxon>Paenibacillaceae</taxon>
        <taxon>Paenibacillus</taxon>
    </lineage>
</organism>
<gene>
    <name evidence="1" type="ORF">GXP70_26075</name>
</gene>
<accession>A0A6C0G3K4</accession>